<evidence type="ECO:0000313" key="2">
    <source>
        <dbReference type="Proteomes" id="UP001497516"/>
    </source>
</evidence>
<protein>
    <submittedName>
        <fullName evidence="1">Uncharacterized protein</fullName>
    </submittedName>
</protein>
<evidence type="ECO:0000313" key="1">
    <source>
        <dbReference type="EMBL" id="CAL1386554.1"/>
    </source>
</evidence>
<keyword evidence="2" id="KW-1185">Reference proteome</keyword>
<accession>A0AAV2EKV8</accession>
<name>A0AAV2EKV8_9ROSI</name>
<gene>
    <name evidence="1" type="ORF">LTRI10_LOCUS27593</name>
</gene>
<organism evidence="1 2">
    <name type="scientific">Linum trigynum</name>
    <dbReference type="NCBI Taxonomy" id="586398"/>
    <lineage>
        <taxon>Eukaryota</taxon>
        <taxon>Viridiplantae</taxon>
        <taxon>Streptophyta</taxon>
        <taxon>Embryophyta</taxon>
        <taxon>Tracheophyta</taxon>
        <taxon>Spermatophyta</taxon>
        <taxon>Magnoliopsida</taxon>
        <taxon>eudicotyledons</taxon>
        <taxon>Gunneridae</taxon>
        <taxon>Pentapetalae</taxon>
        <taxon>rosids</taxon>
        <taxon>fabids</taxon>
        <taxon>Malpighiales</taxon>
        <taxon>Linaceae</taxon>
        <taxon>Linum</taxon>
    </lineage>
</organism>
<reference evidence="1 2" key="1">
    <citation type="submission" date="2024-04" db="EMBL/GenBank/DDBJ databases">
        <authorList>
            <person name="Fracassetti M."/>
        </authorList>
    </citation>
    <scope>NUCLEOTIDE SEQUENCE [LARGE SCALE GENOMIC DNA]</scope>
</reference>
<sequence length="74" mass="8038">MMLARNGSAYVSAIGLEGSITKDVIMQIVHVEGGFVFVIVLNCVGAAKPINKNQSSLSIYSQDTLFILKNIFFD</sequence>
<dbReference type="AlphaFoldDB" id="A0AAV2EKV8"/>
<proteinExistence type="predicted"/>
<dbReference type="Proteomes" id="UP001497516">
    <property type="component" value="Chromosome 5"/>
</dbReference>
<dbReference type="EMBL" id="OZ034818">
    <property type="protein sequence ID" value="CAL1386554.1"/>
    <property type="molecule type" value="Genomic_DNA"/>
</dbReference>